<gene>
    <name evidence="2" type="ORF">RUM43_014227</name>
</gene>
<evidence type="ECO:0000313" key="3">
    <source>
        <dbReference type="Proteomes" id="UP001372834"/>
    </source>
</evidence>
<feature type="chain" id="PRO_5042884564" evidence="1">
    <location>
        <begin position="23"/>
        <end position="266"/>
    </location>
</feature>
<comment type="caution">
    <text evidence="2">The sequence shown here is derived from an EMBL/GenBank/DDBJ whole genome shotgun (WGS) entry which is preliminary data.</text>
</comment>
<proteinExistence type="predicted"/>
<organism evidence="2 3">
    <name type="scientific">Polyplax serrata</name>
    <name type="common">Common mouse louse</name>
    <dbReference type="NCBI Taxonomy" id="468196"/>
    <lineage>
        <taxon>Eukaryota</taxon>
        <taxon>Metazoa</taxon>
        <taxon>Ecdysozoa</taxon>
        <taxon>Arthropoda</taxon>
        <taxon>Hexapoda</taxon>
        <taxon>Insecta</taxon>
        <taxon>Pterygota</taxon>
        <taxon>Neoptera</taxon>
        <taxon>Paraneoptera</taxon>
        <taxon>Psocodea</taxon>
        <taxon>Troctomorpha</taxon>
        <taxon>Phthiraptera</taxon>
        <taxon>Anoplura</taxon>
        <taxon>Polyplacidae</taxon>
        <taxon>Polyplax</taxon>
    </lineage>
</organism>
<dbReference type="Pfam" id="PF11303">
    <property type="entry name" value="DUF3105"/>
    <property type="match status" value="1"/>
</dbReference>
<sequence>MRKNKYSFLYIFLTAQVTLVFSQRLSTTETWTGKWFPSEPSTRAPPVKTMETSRVPMGEKNASCDDGKTNITMDWDGYFGDFICSSPRTRIIPDKAVDSVIEFENIPKAYMAPHFCMDTEITYDHQLPTFGPHRPLWPVFGEYKFLPKQRWLHTLEHGGIVALYHPCADLREISLLKKLVKSCLRRYVISPSRELSKERPLALLAWGARYTMSVVYPNAVRKFIRERALRGPEKLPDEGQYTMFLKEQSIVVSDFEDSKLCPDDKM</sequence>
<evidence type="ECO:0000313" key="2">
    <source>
        <dbReference type="EMBL" id="KAK6631131.1"/>
    </source>
</evidence>
<evidence type="ECO:0000256" key="1">
    <source>
        <dbReference type="SAM" id="SignalP"/>
    </source>
</evidence>
<reference evidence="2 3" key="1">
    <citation type="submission" date="2023-10" db="EMBL/GenBank/DDBJ databases">
        <title>Genomes of two closely related lineages of the louse Polyplax serrata with different host specificities.</title>
        <authorList>
            <person name="Martinu J."/>
            <person name="Tarabai H."/>
            <person name="Stefka J."/>
            <person name="Hypsa V."/>
        </authorList>
    </citation>
    <scope>NUCLEOTIDE SEQUENCE [LARGE SCALE GENOMIC DNA]</scope>
    <source>
        <strain evidence="2">HR10_N</strain>
    </source>
</reference>
<dbReference type="AlphaFoldDB" id="A0AAN8P4F4"/>
<dbReference type="PANTHER" id="PTHR34179:SF1">
    <property type="entry name" value="TUMOR PROTEIN P53-INDUCIBLE PROTEIN 13"/>
    <property type="match status" value="1"/>
</dbReference>
<dbReference type="PANTHER" id="PTHR34179">
    <property type="entry name" value="TUMOR PROTEIN P53-INDUCIBLE PROTEIN 13"/>
    <property type="match status" value="1"/>
</dbReference>
<accession>A0AAN8P4F4</accession>
<name>A0AAN8P4F4_POLSC</name>
<protein>
    <submittedName>
        <fullName evidence="2">Uncharacterized protein</fullName>
    </submittedName>
</protein>
<dbReference type="EMBL" id="JAWJWE010000009">
    <property type="protein sequence ID" value="KAK6631131.1"/>
    <property type="molecule type" value="Genomic_DNA"/>
</dbReference>
<keyword evidence="1" id="KW-0732">Signal</keyword>
<feature type="signal peptide" evidence="1">
    <location>
        <begin position="1"/>
        <end position="22"/>
    </location>
</feature>
<dbReference type="Proteomes" id="UP001372834">
    <property type="component" value="Unassembled WGS sequence"/>
</dbReference>
<dbReference type="InterPro" id="IPR021454">
    <property type="entry name" value="DUF3105"/>
</dbReference>
<dbReference type="GO" id="GO:0005737">
    <property type="term" value="C:cytoplasm"/>
    <property type="evidence" value="ECO:0007669"/>
    <property type="project" value="TreeGrafter"/>
</dbReference>